<evidence type="ECO:0000313" key="2">
    <source>
        <dbReference type="Proteomes" id="UP001152803"/>
    </source>
</evidence>
<proteinExistence type="predicted"/>
<name>A0A9Q1HN19_CONCO</name>
<dbReference type="EMBL" id="JAFJMO010000019">
    <property type="protein sequence ID" value="KAJ8249874.1"/>
    <property type="molecule type" value="Genomic_DNA"/>
</dbReference>
<reference evidence="1" key="1">
    <citation type="journal article" date="2023" name="Science">
        <title>Genome structures resolve the early diversification of teleost fishes.</title>
        <authorList>
            <person name="Parey E."/>
            <person name="Louis A."/>
            <person name="Montfort J."/>
            <person name="Bouchez O."/>
            <person name="Roques C."/>
            <person name="Iampietro C."/>
            <person name="Lluch J."/>
            <person name="Castinel A."/>
            <person name="Donnadieu C."/>
            <person name="Desvignes T."/>
            <person name="Floi Bucao C."/>
            <person name="Jouanno E."/>
            <person name="Wen M."/>
            <person name="Mejri S."/>
            <person name="Dirks R."/>
            <person name="Jansen H."/>
            <person name="Henkel C."/>
            <person name="Chen W.J."/>
            <person name="Zahm M."/>
            <person name="Cabau C."/>
            <person name="Klopp C."/>
            <person name="Thompson A.W."/>
            <person name="Robinson-Rechavi M."/>
            <person name="Braasch I."/>
            <person name="Lecointre G."/>
            <person name="Bobe J."/>
            <person name="Postlethwait J.H."/>
            <person name="Berthelot C."/>
            <person name="Roest Crollius H."/>
            <person name="Guiguen Y."/>
        </authorList>
    </citation>
    <scope>NUCLEOTIDE SEQUENCE</scope>
    <source>
        <strain evidence="1">Concon-B</strain>
    </source>
</reference>
<protein>
    <submittedName>
        <fullName evidence="1">Uncharacterized protein</fullName>
    </submittedName>
</protein>
<accession>A0A9Q1HN19</accession>
<comment type="caution">
    <text evidence="1">The sequence shown here is derived from an EMBL/GenBank/DDBJ whole genome shotgun (WGS) entry which is preliminary data.</text>
</comment>
<gene>
    <name evidence="1" type="ORF">COCON_G00230900</name>
</gene>
<keyword evidence="2" id="KW-1185">Reference proteome</keyword>
<dbReference type="Proteomes" id="UP001152803">
    <property type="component" value="Unassembled WGS sequence"/>
</dbReference>
<organism evidence="1 2">
    <name type="scientific">Conger conger</name>
    <name type="common">Conger eel</name>
    <name type="synonym">Muraena conger</name>
    <dbReference type="NCBI Taxonomy" id="82655"/>
    <lineage>
        <taxon>Eukaryota</taxon>
        <taxon>Metazoa</taxon>
        <taxon>Chordata</taxon>
        <taxon>Craniata</taxon>
        <taxon>Vertebrata</taxon>
        <taxon>Euteleostomi</taxon>
        <taxon>Actinopterygii</taxon>
        <taxon>Neopterygii</taxon>
        <taxon>Teleostei</taxon>
        <taxon>Anguilliformes</taxon>
        <taxon>Congridae</taxon>
        <taxon>Conger</taxon>
    </lineage>
</organism>
<evidence type="ECO:0000313" key="1">
    <source>
        <dbReference type="EMBL" id="KAJ8249874.1"/>
    </source>
</evidence>
<dbReference type="AlphaFoldDB" id="A0A9Q1HN19"/>
<sequence length="67" mass="6959">MGCTAWCAGVIARRDHGTWPNESAFGALKGLRGSSGTQLRPLSLLTSVFWEAAPGEPLSETVLGTAA</sequence>